<dbReference type="STRING" id="1838286.Verru16b_03412"/>
<evidence type="ECO:0000256" key="1">
    <source>
        <dbReference type="ARBA" id="ARBA00022801"/>
    </source>
</evidence>
<dbReference type="PANTHER" id="PTHR43798">
    <property type="entry name" value="MONOACYLGLYCEROL LIPASE"/>
    <property type="match status" value="1"/>
</dbReference>
<dbReference type="Pfam" id="PF12697">
    <property type="entry name" value="Abhydrolase_6"/>
    <property type="match status" value="1"/>
</dbReference>
<name>A0A1D8AZL0_9BACT</name>
<reference evidence="3 4" key="1">
    <citation type="submission" date="2016-06" db="EMBL/GenBank/DDBJ databases">
        <title>Three novel species with peptidoglycan cell walls form the new genus Lacunisphaera gen. nov. in the family Opitutaceae of the verrucomicrobial subdivision 4.</title>
        <authorList>
            <person name="Rast P."/>
            <person name="Gloeckner I."/>
            <person name="Jogler M."/>
            <person name="Boedeker C."/>
            <person name="Jeske O."/>
            <person name="Wiegand S."/>
            <person name="Reinhardt R."/>
            <person name="Schumann P."/>
            <person name="Rohde M."/>
            <person name="Spring S."/>
            <person name="Gloeckner F.O."/>
            <person name="Jogler C."/>
        </authorList>
    </citation>
    <scope>NUCLEOTIDE SEQUENCE [LARGE SCALE GENOMIC DNA]</scope>
    <source>
        <strain evidence="3 4">IG16b</strain>
    </source>
</reference>
<sequence length="294" mass="32502">MPFRARSLLKATLAVAIFAGLAIAIIHQLRARAELAQDWYQGNTEEIQPPKAQFYVTVDKDVRVQVVDWGGSGRPLVFLPGLGSTARSAFDRFAPKFVSGYHVYGITRRGFGSSSRPDTGYSADRLGDDVVAVLDALKLHQPVLVGHSIGGQELSSVGSRYPERIAGLVYLDAAYDYAFYSPTIPERNTPLNPKLPAPVRAILEGKKRYTDLRVPVLAIYAIPTDLSWRYPNDPSALAKAEAEEIARNGPQAQAFAKGVPSARVINIPRANHFVFFSHEDRVLHEMRTFLETLR</sequence>
<dbReference type="KEGG" id="obg:Verru16b_03412"/>
<evidence type="ECO:0000313" key="3">
    <source>
        <dbReference type="EMBL" id="AOS46311.1"/>
    </source>
</evidence>
<dbReference type="InterPro" id="IPR050266">
    <property type="entry name" value="AB_hydrolase_sf"/>
</dbReference>
<evidence type="ECO:0000259" key="2">
    <source>
        <dbReference type="Pfam" id="PF12697"/>
    </source>
</evidence>
<dbReference type="PANTHER" id="PTHR43798:SF31">
    <property type="entry name" value="AB HYDROLASE SUPERFAMILY PROTEIN YCLE"/>
    <property type="match status" value="1"/>
</dbReference>
<keyword evidence="1 3" id="KW-0378">Hydrolase</keyword>
<dbReference type="GO" id="GO:0050357">
    <property type="term" value="F:tropinesterase activity"/>
    <property type="evidence" value="ECO:0007669"/>
    <property type="project" value="UniProtKB-EC"/>
</dbReference>
<dbReference type="InterPro" id="IPR029058">
    <property type="entry name" value="AB_hydrolase_fold"/>
</dbReference>
<dbReference type="Gene3D" id="3.40.50.1820">
    <property type="entry name" value="alpha/beta hydrolase"/>
    <property type="match status" value="1"/>
</dbReference>
<feature type="domain" description="AB hydrolase-1" evidence="2">
    <location>
        <begin position="76"/>
        <end position="283"/>
    </location>
</feature>
<organism evidence="3 4">
    <name type="scientific">Lacunisphaera limnophila</name>
    <dbReference type="NCBI Taxonomy" id="1838286"/>
    <lineage>
        <taxon>Bacteria</taxon>
        <taxon>Pseudomonadati</taxon>
        <taxon>Verrucomicrobiota</taxon>
        <taxon>Opitutia</taxon>
        <taxon>Opitutales</taxon>
        <taxon>Opitutaceae</taxon>
        <taxon>Lacunisphaera</taxon>
    </lineage>
</organism>
<dbReference type="SUPFAM" id="SSF53474">
    <property type="entry name" value="alpha/beta-Hydrolases"/>
    <property type="match status" value="1"/>
</dbReference>
<proteinExistence type="predicted"/>
<keyword evidence="4" id="KW-1185">Reference proteome</keyword>
<accession>A0A1D8AZL0</accession>
<gene>
    <name evidence="3" type="ORF">Verru16b_03412</name>
</gene>
<dbReference type="AlphaFoldDB" id="A0A1D8AZL0"/>
<dbReference type="Proteomes" id="UP000095228">
    <property type="component" value="Chromosome"/>
</dbReference>
<evidence type="ECO:0000313" key="4">
    <source>
        <dbReference type="Proteomes" id="UP000095228"/>
    </source>
</evidence>
<dbReference type="EC" id="3.1.1.10" evidence="3"/>
<protein>
    <submittedName>
        <fullName evidence="3">Tropinesterase</fullName>
        <ecNumber evidence="3">3.1.1.10</ecNumber>
    </submittedName>
</protein>
<dbReference type="EMBL" id="CP016094">
    <property type="protein sequence ID" value="AOS46311.1"/>
    <property type="molecule type" value="Genomic_DNA"/>
</dbReference>
<dbReference type="GO" id="GO:0016020">
    <property type="term" value="C:membrane"/>
    <property type="evidence" value="ECO:0007669"/>
    <property type="project" value="TreeGrafter"/>
</dbReference>
<dbReference type="InterPro" id="IPR000073">
    <property type="entry name" value="AB_hydrolase_1"/>
</dbReference>